<comment type="caution">
    <text evidence="2">The sequence shown here is derived from an EMBL/GenBank/DDBJ whole genome shotgun (WGS) entry which is preliminary data.</text>
</comment>
<proteinExistence type="predicted"/>
<dbReference type="AlphaFoldDB" id="A0AAQ2D6I9"/>
<dbReference type="Proteomes" id="UP000310574">
    <property type="component" value="Unassembled WGS sequence"/>
</dbReference>
<accession>A0AAQ2D6I9</accession>
<evidence type="ECO:0000256" key="1">
    <source>
        <dbReference type="SAM" id="MobiDB-lite"/>
    </source>
</evidence>
<protein>
    <submittedName>
        <fullName evidence="2">Uncharacterized protein</fullName>
    </submittedName>
</protein>
<evidence type="ECO:0000313" key="2">
    <source>
        <dbReference type="EMBL" id="THF25908.1"/>
    </source>
</evidence>
<gene>
    <name evidence="2" type="ORF">E5170_27920</name>
</gene>
<evidence type="ECO:0000313" key="3">
    <source>
        <dbReference type="Proteomes" id="UP000310574"/>
    </source>
</evidence>
<feature type="region of interest" description="Disordered" evidence="1">
    <location>
        <begin position="1"/>
        <end position="28"/>
    </location>
</feature>
<name>A0AAQ2D6I9_9PSED</name>
<feature type="region of interest" description="Disordered" evidence="1">
    <location>
        <begin position="42"/>
        <end position="80"/>
    </location>
</feature>
<reference evidence="2 3" key="1">
    <citation type="submission" date="2019-04" db="EMBL/GenBank/DDBJ databases">
        <title>Draft genome sequence of Pseudomonas sp. M7D1 isolated from rhizosphere of plant the flowery desert.</title>
        <authorList>
            <person name="Poblete-Morales M."/>
            <person name="Plaza N."/>
            <person name="Corsini G."/>
            <person name="Silva E."/>
        </authorList>
    </citation>
    <scope>NUCLEOTIDE SEQUENCE [LARGE SCALE GENOMIC DNA]</scope>
    <source>
        <strain evidence="2 3">M7D1</strain>
    </source>
</reference>
<organism evidence="2 3">
    <name type="scientific">Pseudomonas atacamensis</name>
    <dbReference type="NCBI Taxonomy" id="2565368"/>
    <lineage>
        <taxon>Bacteria</taxon>
        <taxon>Pseudomonadati</taxon>
        <taxon>Pseudomonadota</taxon>
        <taxon>Gammaproteobacteria</taxon>
        <taxon>Pseudomonadales</taxon>
        <taxon>Pseudomonadaceae</taxon>
        <taxon>Pseudomonas</taxon>
    </lineage>
</organism>
<dbReference type="EMBL" id="SSBS01000011">
    <property type="protein sequence ID" value="THF25908.1"/>
    <property type="molecule type" value="Genomic_DNA"/>
</dbReference>
<sequence length="80" mass="7915">MGASLLAKTAVHPTSLPADPPLSRASSLPQCSVLTSDLAVPQPHVGAGLPAKTAAHSTSLPAEPPLSRAGSLPQIDSGSQ</sequence>